<name>A0A942YKF3_9BACI</name>
<dbReference type="InterPro" id="IPR052027">
    <property type="entry name" value="PspC"/>
</dbReference>
<keyword evidence="5" id="KW-1185">Reference proteome</keyword>
<dbReference type="Proteomes" id="UP000682713">
    <property type="component" value="Unassembled WGS sequence"/>
</dbReference>
<dbReference type="InterPro" id="IPR016599">
    <property type="entry name" value="UCP012569"/>
</dbReference>
<feature type="region of interest" description="Disordered" evidence="1">
    <location>
        <begin position="30"/>
        <end position="80"/>
    </location>
</feature>
<dbReference type="Pfam" id="PF22746">
    <property type="entry name" value="SHOCT-like_DUF2089-C"/>
    <property type="match status" value="1"/>
</dbReference>
<evidence type="ECO:0000259" key="3">
    <source>
        <dbReference type="Pfam" id="PF22746"/>
    </source>
</evidence>
<evidence type="ECO:0000259" key="2">
    <source>
        <dbReference type="Pfam" id="PF13349"/>
    </source>
</evidence>
<dbReference type="PANTHER" id="PTHR33885:SF4">
    <property type="entry name" value="LMO2487 PROTEIN"/>
    <property type="match status" value="1"/>
</dbReference>
<evidence type="ECO:0000313" key="5">
    <source>
        <dbReference type="Proteomes" id="UP000682713"/>
    </source>
</evidence>
<dbReference type="InterPro" id="IPR053959">
    <property type="entry name" value="YvlB/LiaX_N"/>
</dbReference>
<dbReference type="EMBL" id="JAGYPJ010000001">
    <property type="protein sequence ID" value="MBS4200328.1"/>
    <property type="molecule type" value="Genomic_DNA"/>
</dbReference>
<sequence>MNQERKKILELVQKGKLSAQEAIILLEALDEDGEMKAPVSETEHKTLEAEQHENTTSEEFIGSQEEDKKQQEKTSKDDSFYSQLETAGERIFDFVSNALNKIKHFDFQFNQSVDVPHTFQQADTGIERIELDVANGPVRLVSWDQPEVRIECQAKVYRYEDREDARNYFIENTVFSVEKEMLIFATQSKWMRVETAVYIPKKPYKKISVRIFNGGLTGEQLEAQYLTVKTTNGKVELSNIDGEKFDIDTVNGQIKITNSNASHLEAETVNGAIDALGQFENIDLQSFNGNIACTLTENNTNKFEAKAVTGNIKLIVPGNSSVDGDVRSNLGSYKLDLDGIDVMHEKKEIIQKQVKFKRTGTDDHVIHVLADTKTGSVNIGEVKATVV</sequence>
<feature type="compositionally biased region" description="Basic and acidic residues" evidence="1">
    <location>
        <begin position="41"/>
        <end position="55"/>
    </location>
</feature>
<dbReference type="PANTHER" id="PTHR33885">
    <property type="entry name" value="PHAGE SHOCK PROTEIN C"/>
    <property type="match status" value="1"/>
</dbReference>
<reference evidence="4 5" key="1">
    <citation type="submission" date="2021-05" db="EMBL/GenBank/DDBJ databases">
        <title>Novel Bacillus species.</title>
        <authorList>
            <person name="Liu G."/>
        </authorList>
    </citation>
    <scope>NUCLEOTIDE SEQUENCE [LARGE SCALE GENOMIC DNA]</scope>
    <source>
        <strain evidence="4 5">FJAT-49732</strain>
    </source>
</reference>
<dbReference type="RefSeq" id="WP_213110921.1">
    <property type="nucleotide sequence ID" value="NZ_JAGYPJ010000001.1"/>
</dbReference>
<accession>A0A942YKF3</accession>
<feature type="domain" description="DUF4097" evidence="2">
    <location>
        <begin position="126"/>
        <end position="367"/>
    </location>
</feature>
<dbReference type="InterPro" id="IPR025164">
    <property type="entry name" value="Toastrack_DUF4097"/>
</dbReference>
<dbReference type="PIRSF" id="PIRSF012569">
    <property type="entry name" value="UCP012569"/>
    <property type="match status" value="1"/>
</dbReference>
<feature type="compositionally biased region" description="Basic and acidic residues" evidence="1">
    <location>
        <begin position="65"/>
        <end position="79"/>
    </location>
</feature>
<evidence type="ECO:0000313" key="4">
    <source>
        <dbReference type="EMBL" id="MBS4200328.1"/>
    </source>
</evidence>
<dbReference type="AlphaFoldDB" id="A0A942YKF3"/>
<evidence type="ECO:0000256" key="1">
    <source>
        <dbReference type="SAM" id="MobiDB-lite"/>
    </source>
</evidence>
<protein>
    <submittedName>
        <fullName evidence="4">DUF4097 domain-containing protein</fullName>
    </submittedName>
</protein>
<feature type="domain" description="YvlB/LiaX N-terminal" evidence="3">
    <location>
        <begin position="4"/>
        <end position="34"/>
    </location>
</feature>
<organism evidence="4 5">
    <name type="scientific">Lederbergia citrisecunda</name>
    <dbReference type="NCBI Taxonomy" id="2833583"/>
    <lineage>
        <taxon>Bacteria</taxon>
        <taxon>Bacillati</taxon>
        <taxon>Bacillota</taxon>
        <taxon>Bacilli</taxon>
        <taxon>Bacillales</taxon>
        <taxon>Bacillaceae</taxon>
        <taxon>Lederbergia</taxon>
    </lineage>
</organism>
<dbReference type="Pfam" id="PF13349">
    <property type="entry name" value="DUF4097"/>
    <property type="match status" value="1"/>
</dbReference>
<proteinExistence type="predicted"/>
<gene>
    <name evidence="4" type="ORF">KHA93_11870</name>
</gene>
<comment type="caution">
    <text evidence="4">The sequence shown here is derived from an EMBL/GenBank/DDBJ whole genome shotgun (WGS) entry which is preliminary data.</text>
</comment>